<gene>
    <name evidence="2" type="ORF">FKW77_000815</name>
</gene>
<name>A0A517L2P1_9PEZI</name>
<dbReference type="PROSITE" id="PS50097">
    <property type="entry name" value="BTB"/>
    <property type="match status" value="1"/>
</dbReference>
<dbReference type="AlphaFoldDB" id="A0A517L2P1"/>
<accession>A0A517L2P1</accession>
<dbReference type="CDD" id="cd18186">
    <property type="entry name" value="BTB_POZ_ZBTB_KLHL-like"/>
    <property type="match status" value="1"/>
</dbReference>
<evidence type="ECO:0000313" key="3">
    <source>
        <dbReference type="Proteomes" id="UP000316270"/>
    </source>
</evidence>
<dbReference type="InterPro" id="IPR000210">
    <property type="entry name" value="BTB/POZ_dom"/>
</dbReference>
<keyword evidence="3" id="KW-1185">Reference proteome</keyword>
<dbReference type="PANTHER" id="PTHR47843">
    <property type="entry name" value="BTB DOMAIN-CONTAINING PROTEIN-RELATED"/>
    <property type="match status" value="1"/>
</dbReference>
<dbReference type="SMART" id="SM00225">
    <property type="entry name" value="BTB"/>
    <property type="match status" value="1"/>
</dbReference>
<evidence type="ECO:0000313" key="2">
    <source>
        <dbReference type="EMBL" id="QDS69893.1"/>
    </source>
</evidence>
<dbReference type="PANTHER" id="PTHR47843:SF5">
    <property type="entry name" value="BTB_POZ DOMAIN PROTEIN"/>
    <property type="match status" value="1"/>
</dbReference>
<dbReference type="EMBL" id="CP042188">
    <property type="protein sequence ID" value="QDS69893.1"/>
    <property type="molecule type" value="Genomic_DNA"/>
</dbReference>
<dbReference type="OrthoDB" id="6359816at2759"/>
<dbReference type="Pfam" id="PF00651">
    <property type="entry name" value="BTB"/>
    <property type="match status" value="1"/>
</dbReference>
<sequence>MYSPPAPTNVLPPTISPSPTMTDCALEAHRAGLRRMLETGKHADLVLRCTEDGKEFRVHKAIVCGQSKFFEKACEPGNFKEAKDNAINLTIGDSSTIHLLLVYIYTAQYENHSEDILSSHVNVYVAADFYDIPILNMLAAKEFSDCLSRLSVSSNFIDFVNATEAIFNNVPSPDRVLREHVLEFVEHRLRKLLVDGEAKITAFTELMDRVPELAKELVVRFVVGAEKSKVAPYSVKGGDRSGDHRMKILAVCPQCDHLVCWKADDIIECCECGHVFQ</sequence>
<proteinExistence type="predicted"/>
<dbReference type="STRING" id="50376.A0A517L2P1"/>
<evidence type="ECO:0000259" key="1">
    <source>
        <dbReference type="PROSITE" id="PS50097"/>
    </source>
</evidence>
<dbReference type="Gene3D" id="3.30.710.10">
    <property type="entry name" value="Potassium Channel Kv1.1, Chain A"/>
    <property type="match status" value="1"/>
</dbReference>
<feature type="domain" description="BTB" evidence="1">
    <location>
        <begin position="43"/>
        <end position="113"/>
    </location>
</feature>
<dbReference type="InterPro" id="IPR011333">
    <property type="entry name" value="SKP1/BTB/POZ_sf"/>
</dbReference>
<protein>
    <recommendedName>
        <fullName evidence="1">BTB domain-containing protein</fullName>
    </recommendedName>
</protein>
<dbReference type="Proteomes" id="UP000316270">
    <property type="component" value="Chromosome 4"/>
</dbReference>
<organism evidence="2 3">
    <name type="scientific">Venturia effusa</name>
    <dbReference type="NCBI Taxonomy" id="50376"/>
    <lineage>
        <taxon>Eukaryota</taxon>
        <taxon>Fungi</taxon>
        <taxon>Dikarya</taxon>
        <taxon>Ascomycota</taxon>
        <taxon>Pezizomycotina</taxon>
        <taxon>Dothideomycetes</taxon>
        <taxon>Pleosporomycetidae</taxon>
        <taxon>Venturiales</taxon>
        <taxon>Venturiaceae</taxon>
        <taxon>Venturia</taxon>
    </lineage>
</organism>
<dbReference type="SUPFAM" id="SSF54695">
    <property type="entry name" value="POZ domain"/>
    <property type="match status" value="1"/>
</dbReference>
<reference evidence="2 3" key="1">
    <citation type="submission" date="2019-07" db="EMBL/GenBank/DDBJ databases">
        <title>Finished genome of Venturia effusa.</title>
        <authorList>
            <person name="Young C.A."/>
            <person name="Cox M.P."/>
            <person name="Ganley A.R.D."/>
            <person name="David W.J."/>
        </authorList>
    </citation>
    <scope>NUCLEOTIDE SEQUENCE [LARGE SCALE GENOMIC DNA]</scope>
    <source>
        <strain evidence="3">albino</strain>
    </source>
</reference>